<evidence type="ECO:0008006" key="8">
    <source>
        <dbReference type="Google" id="ProtNLM"/>
    </source>
</evidence>
<accession>X0WG39</accession>
<dbReference type="InterPro" id="IPR005479">
    <property type="entry name" value="CPAse_ATP-bd"/>
</dbReference>
<dbReference type="InterPro" id="IPR005481">
    <property type="entry name" value="BC-like_N"/>
</dbReference>
<keyword evidence="4" id="KW-0092">Biotin</keyword>
<dbReference type="GO" id="GO:0016874">
    <property type="term" value="F:ligase activity"/>
    <property type="evidence" value="ECO:0007669"/>
    <property type="project" value="UniProtKB-KW"/>
</dbReference>
<organism evidence="7">
    <name type="scientific">marine sediment metagenome</name>
    <dbReference type="NCBI Taxonomy" id="412755"/>
    <lineage>
        <taxon>unclassified sequences</taxon>
        <taxon>metagenomes</taxon>
        <taxon>ecological metagenomes</taxon>
    </lineage>
</organism>
<dbReference type="SUPFAM" id="SSF52440">
    <property type="entry name" value="PreATP-grasp domain"/>
    <property type="match status" value="1"/>
</dbReference>
<dbReference type="SUPFAM" id="SSF56059">
    <property type="entry name" value="Glutathione synthetase ATP-binding domain-like"/>
    <property type="match status" value="1"/>
</dbReference>
<dbReference type="PANTHER" id="PTHR18866">
    <property type="entry name" value="CARBOXYLASE:PYRUVATE/ACETYL-COA/PROPIONYL-COA CARBOXYLASE"/>
    <property type="match status" value="1"/>
</dbReference>
<evidence type="ECO:0000256" key="1">
    <source>
        <dbReference type="ARBA" id="ARBA00022598"/>
    </source>
</evidence>
<dbReference type="FunFam" id="3.30.1490.20:FF:000018">
    <property type="entry name" value="Biotin carboxylase"/>
    <property type="match status" value="1"/>
</dbReference>
<reference evidence="7" key="1">
    <citation type="journal article" date="2014" name="Front. Microbiol.">
        <title>High frequency of phylogenetically diverse reductive dehalogenase-homologous genes in deep subseafloor sedimentary metagenomes.</title>
        <authorList>
            <person name="Kawai M."/>
            <person name="Futagami T."/>
            <person name="Toyoda A."/>
            <person name="Takaki Y."/>
            <person name="Nishi S."/>
            <person name="Hori S."/>
            <person name="Arai W."/>
            <person name="Tsubouchi T."/>
            <person name="Morono Y."/>
            <person name="Uchiyama I."/>
            <person name="Ito T."/>
            <person name="Fujiyama A."/>
            <person name="Inagaki F."/>
            <person name="Takami H."/>
        </authorList>
    </citation>
    <scope>NUCLEOTIDE SEQUENCE</scope>
    <source>
        <strain evidence="7">Expedition CK06-06</strain>
    </source>
</reference>
<dbReference type="Pfam" id="PF02786">
    <property type="entry name" value="CPSase_L_D2"/>
    <property type="match status" value="1"/>
</dbReference>
<proteinExistence type="predicted"/>
<feature type="non-terminal residue" evidence="7">
    <location>
        <position position="256"/>
    </location>
</feature>
<dbReference type="InterPro" id="IPR050856">
    <property type="entry name" value="Biotin_carboxylase_complex"/>
</dbReference>
<feature type="domain" description="ATP-grasp" evidence="5">
    <location>
        <begin position="110"/>
        <end position="206"/>
    </location>
</feature>
<name>X0WG39_9ZZZZ</name>
<dbReference type="EMBL" id="BARS01038398">
    <property type="protein sequence ID" value="GAG22157.1"/>
    <property type="molecule type" value="Genomic_DNA"/>
</dbReference>
<feature type="domain" description="Biotin carboxylation" evidence="6">
    <location>
        <begin position="1"/>
        <end position="256"/>
    </location>
</feature>
<protein>
    <recommendedName>
        <fullName evidence="8">ATP-grasp domain-containing protein</fullName>
    </recommendedName>
</protein>
<gene>
    <name evidence="7" type="ORF">S01H1_58762</name>
</gene>
<dbReference type="Gene3D" id="3.30.470.20">
    <property type="entry name" value="ATP-grasp fold, B domain"/>
    <property type="match status" value="1"/>
</dbReference>
<dbReference type="PROSITE" id="PS50975">
    <property type="entry name" value="ATP_GRASP"/>
    <property type="match status" value="1"/>
</dbReference>
<dbReference type="Pfam" id="PF00289">
    <property type="entry name" value="Biotin_carb_N"/>
    <property type="match status" value="1"/>
</dbReference>
<comment type="caution">
    <text evidence="7">The sequence shown here is derived from an EMBL/GenBank/DDBJ whole genome shotgun (WGS) entry which is preliminary data.</text>
</comment>
<keyword evidence="1" id="KW-0436">Ligase</keyword>
<dbReference type="PANTHER" id="PTHR18866:SF33">
    <property type="entry name" value="METHYLCROTONOYL-COA CARBOXYLASE SUBUNIT ALPHA, MITOCHONDRIAL-RELATED"/>
    <property type="match status" value="1"/>
</dbReference>
<evidence type="ECO:0000256" key="2">
    <source>
        <dbReference type="ARBA" id="ARBA00022741"/>
    </source>
</evidence>
<feature type="non-terminal residue" evidence="7">
    <location>
        <position position="1"/>
    </location>
</feature>
<keyword evidence="2" id="KW-0547">Nucleotide-binding</keyword>
<dbReference type="AlphaFoldDB" id="X0WG39"/>
<dbReference type="PROSITE" id="PS50979">
    <property type="entry name" value="BC"/>
    <property type="match status" value="1"/>
</dbReference>
<dbReference type="InterPro" id="IPR016185">
    <property type="entry name" value="PreATP-grasp_dom_sf"/>
</dbReference>
<dbReference type="GO" id="GO:0046872">
    <property type="term" value="F:metal ion binding"/>
    <property type="evidence" value="ECO:0007669"/>
    <property type="project" value="InterPro"/>
</dbReference>
<evidence type="ECO:0000256" key="4">
    <source>
        <dbReference type="ARBA" id="ARBA00023267"/>
    </source>
</evidence>
<dbReference type="InterPro" id="IPR011764">
    <property type="entry name" value="Biotin_carboxylation_dom"/>
</dbReference>
<evidence type="ECO:0000259" key="5">
    <source>
        <dbReference type="PROSITE" id="PS50975"/>
    </source>
</evidence>
<evidence type="ECO:0000313" key="7">
    <source>
        <dbReference type="EMBL" id="GAG22157.1"/>
    </source>
</evidence>
<dbReference type="InterPro" id="IPR011761">
    <property type="entry name" value="ATP-grasp"/>
</dbReference>
<dbReference type="GO" id="GO:0005524">
    <property type="term" value="F:ATP binding"/>
    <property type="evidence" value="ECO:0007669"/>
    <property type="project" value="UniProtKB-KW"/>
</dbReference>
<dbReference type="PROSITE" id="PS00866">
    <property type="entry name" value="CPSASE_1"/>
    <property type="match status" value="1"/>
</dbReference>
<sequence>GEIALRIIRACRELGVETVVVYSEADRDASYLHLADDRICIGPPPPAESYLNIPRIIAAAELADVQAIHPGYGFLAENAHFAEVCRSCKIEFIGPSVETMRALGDKIEAKKLARAARVPVAPDSDGAVETVEDAVAVADRIGYPVAVKAAAGGGGRGIRFVHNQATLRSSFKQAQQEAEIAFGDARVYMEKVVDNFRHVEVQILGDMRGRVVHLYERECSLQRRRQKVIEETPACNLPAGVREEICAAAVRLAKQV</sequence>
<evidence type="ECO:0000256" key="3">
    <source>
        <dbReference type="ARBA" id="ARBA00022840"/>
    </source>
</evidence>
<evidence type="ECO:0000259" key="6">
    <source>
        <dbReference type="PROSITE" id="PS50979"/>
    </source>
</evidence>
<keyword evidence="3" id="KW-0067">ATP-binding</keyword>